<evidence type="ECO:0000256" key="1">
    <source>
        <dbReference type="ARBA" id="ARBA00005417"/>
    </source>
</evidence>
<dbReference type="FunFam" id="3.40.50.300:FF:000016">
    <property type="entry name" value="Oligopeptide ABC transporter ATP-binding component"/>
    <property type="match status" value="1"/>
</dbReference>
<dbReference type="eggNOG" id="COG4608">
    <property type="taxonomic scope" value="Bacteria"/>
</dbReference>
<dbReference type="Pfam" id="PF08352">
    <property type="entry name" value="oligo_HPY"/>
    <property type="match status" value="1"/>
</dbReference>
<keyword evidence="4 6" id="KW-0067">ATP-binding</keyword>
<reference evidence="6 7" key="1">
    <citation type="submission" date="2011-05" db="EMBL/GenBank/DDBJ databases">
        <title>Whole genome sequence of Microlunatus phosphovorus NM-1.</title>
        <authorList>
            <person name="Hosoyama A."/>
            <person name="Sasaki K."/>
            <person name="Harada T."/>
            <person name="Igarashi R."/>
            <person name="Kawakoshi A."/>
            <person name="Sasagawa M."/>
            <person name="Fukada J."/>
            <person name="Nakamura S."/>
            <person name="Katano Y."/>
            <person name="Hanada S."/>
            <person name="Kamagata Y."/>
            <person name="Nakamura N."/>
            <person name="Yamazaki S."/>
            <person name="Fujita N."/>
        </authorList>
    </citation>
    <scope>NUCLEOTIDE SEQUENCE [LARGE SCALE GENOMIC DNA]</scope>
    <source>
        <strain evidence="7">ATCC 700054 / DSM 10555 / JCM 9379 / NBRC 101784 / NCIMB 13414 / VKM Ac-1990 / NM-1</strain>
    </source>
</reference>
<organism evidence="6 7">
    <name type="scientific">Microlunatus phosphovorus (strain ATCC 700054 / DSM 10555 / JCM 9379 / NBRC 101784 / NCIMB 13414 / VKM Ac-1990 / NM-1)</name>
    <dbReference type="NCBI Taxonomy" id="1032480"/>
    <lineage>
        <taxon>Bacteria</taxon>
        <taxon>Bacillati</taxon>
        <taxon>Actinomycetota</taxon>
        <taxon>Actinomycetes</taxon>
        <taxon>Propionibacteriales</taxon>
        <taxon>Propionibacteriaceae</taxon>
        <taxon>Microlunatus</taxon>
    </lineage>
</organism>
<keyword evidence="2" id="KW-0813">Transport</keyword>
<dbReference type="PANTHER" id="PTHR43776:SF7">
    <property type="entry name" value="D,D-DIPEPTIDE TRANSPORT ATP-BINDING PROTEIN DDPF-RELATED"/>
    <property type="match status" value="1"/>
</dbReference>
<dbReference type="EMBL" id="AP012204">
    <property type="protein sequence ID" value="BAK36620.1"/>
    <property type="molecule type" value="Genomic_DNA"/>
</dbReference>
<dbReference type="InterPro" id="IPR003593">
    <property type="entry name" value="AAA+_ATPase"/>
</dbReference>
<gene>
    <name evidence="6" type="ordered locus">MLP_36060</name>
</gene>
<evidence type="ECO:0000313" key="6">
    <source>
        <dbReference type="EMBL" id="BAK36620.1"/>
    </source>
</evidence>
<dbReference type="HOGENOM" id="CLU_000604_1_23_11"/>
<keyword evidence="3" id="KW-0547">Nucleotide-binding</keyword>
<dbReference type="CDD" id="cd03257">
    <property type="entry name" value="ABC_NikE_OppD_transporters"/>
    <property type="match status" value="1"/>
</dbReference>
<dbReference type="Pfam" id="PF00005">
    <property type="entry name" value="ABC_tran"/>
    <property type="match status" value="1"/>
</dbReference>
<dbReference type="Gene3D" id="3.40.50.300">
    <property type="entry name" value="P-loop containing nucleotide triphosphate hydrolases"/>
    <property type="match status" value="1"/>
</dbReference>
<dbReference type="GO" id="GO:0016887">
    <property type="term" value="F:ATP hydrolysis activity"/>
    <property type="evidence" value="ECO:0007669"/>
    <property type="project" value="InterPro"/>
</dbReference>
<protein>
    <submittedName>
        <fullName evidence="6">Putative peptide ABC transporter ATP-binding protein</fullName>
    </submittedName>
</protein>
<dbReference type="PROSITE" id="PS00211">
    <property type="entry name" value="ABC_TRANSPORTER_1"/>
    <property type="match status" value="1"/>
</dbReference>
<evidence type="ECO:0000256" key="2">
    <source>
        <dbReference type="ARBA" id="ARBA00022448"/>
    </source>
</evidence>
<proteinExistence type="inferred from homology"/>
<dbReference type="PANTHER" id="PTHR43776">
    <property type="entry name" value="TRANSPORT ATP-BINDING PROTEIN"/>
    <property type="match status" value="1"/>
</dbReference>
<accession>F5XNY0</accession>
<comment type="similarity">
    <text evidence="1">Belongs to the ABC transporter superfamily.</text>
</comment>
<keyword evidence="7" id="KW-1185">Reference proteome</keyword>
<dbReference type="GO" id="GO:0015833">
    <property type="term" value="P:peptide transport"/>
    <property type="evidence" value="ECO:0007669"/>
    <property type="project" value="InterPro"/>
</dbReference>
<dbReference type="PROSITE" id="PS50893">
    <property type="entry name" value="ABC_TRANSPORTER_2"/>
    <property type="match status" value="1"/>
</dbReference>
<dbReference type="SUPFAM" id="SSF52540">
    <property type="entry name" value="P-loop containing nucleoside triphosphate hydrolases"/>
    <property type="match status" value="1"/>
</dbReference>
<dbReference type="InterPro" id="IPR027417">
    <property type="entry name" value="P-loop_NTPase"/>
</dbReference>
<dbReference type="InterPro" id="IPR003439">
    <property type="entry name" value="ABC_transporter-like_ATP-bd"/>
</dbReference>
<dbReference type="InterPro" id="IPR017871">
    <property type="entry name" value="ABC_transporter-like_CS"/>
</dbReference>
<dbReference type="AlphaFoldDB" id="F5XNY0"/>
<dbReference type="STRING" id="1032480.MLP_36060"/>
<evidence type="ECO:0000313" key="7">
    <source>
        <dbReference type="Proteomes" id="UP000007947"/>
    </source>
</evidence>
<sequence length="367" mass="40259">MSDGSNLLEVTGLEVHFPIKRGLLMDRTVGHVRAVDGVDLTVARGQTYGLVGESGCGKSTLGRALLRLEEPTAGRVLFDGIDVGALKPEALRKLRPRMQMVFQDPLSSLDPRQSVESLLVEPLRVHGLSAQDRDEYGKDSAASYLAKAAAMLEVVGLPRSAMSRYPHEFSGGQRQRIGIARAIVLNPDLVIADEPVSALDVSVQAQVINLLEDLQDLLGLTYLVIAHDLAVVRHISDTVGVMYLGRLVEEAPSDRLYERPLHPYTIALMSAIPIPDPEVEDRRERILLRGDLPSPANPPSGCRFHTRCPYRQPTRCDTEVPELRELPGVDEAQPGGRTHRVACHWAEEIANGRITVNDPGLVVEPIR</sequence>
<dbReference type="OrthoDB" id="5357528at2"/>
<dbReference type="RefSeq" id="WP_013864469.1">
    <property type="nucleotide sequence ID" value="NC_015635.1"/>
</dbReference>
<name>F5XNY0_MICPN</name>
<dbReference type="GO" id="GO:0005524">
    <property type="term" value="F:ATP binding"/>
    <property type="evidence" value="ECO:0007669"/>
    <property type="project" value="UniProtKB-KW"/>
</dbReference>
<dbReference type="NCBIfam" id="TIGR01727">
    <property type="entry name" value="oligo_HPY"/>
    <property type="match status" value="1"/>
</dbReference>
<dbReference type="GO" id="GO:0055085">
    <property type="term" value="P:transmembrane transport"/>
    <property type="evidence" value="ECO:0007669"/>
    <property type="project" value="UniProtKB-ARBA"/>
</dbReference>
<evidence type="ECO:0000256" key="3">
    <source>
        <dbReference type="ARBA" id="ARBA00022741"/>
    </source>
</evidence>
<dbReference type="InterPro" id="IPR050319">
    <property type="entry name" value="ABC_transp_ATP-bind"/>
</dbReference>
<dbReference type="KEGG" id="mph:MLP_36060"/>
<dbReference type="InterPro" id="IPR013563">
    <property type="entry name" value="Oligopep_ABC_C"/>
</dbReference>
<dbReference type="Proteomes" id="UP000007947">
    <property type="component" value="Chromosome"/>
</dbReference>
<dbReference type="SMART" id="SM00382">
    <property type="entry name" value="AAA"/>
    <property type="match status" value="1"/>
</dbReference>
<evidence type="ECO:0000259" key="5">
    <source>
        <dbReference type="PROSITE" id="PS50893"/>
    </source>
</evidence>
<evidence type="ECO:0000256" key="4">
    <source>
        <dbReference type="ARBA" id="ARBA00022840"/>
    </source>
</evidence>
<feature type="domain" description="ABC transporter" evidence="5">
    <location>
        <begin position="19"/>
        <end position="269"/>
    </location>
</feature>